<dbReference type="Pfam" id="PF02548">
    <property type="entry name" value="Pantoate_transf"/>
    <property type="match status" value="1"/>
</dbReference>
<dbReference type="InterPro" id="IPR040442">
    <property type="entry name" value="Pyrv_kinase-like_dom_sf"/>
</dbReference>
<keyword evidence="4" id="KW-0566">Pantothenate biosynthesis</keyword>
<dbReference type="PANTHER" id="PTHR20881:SF0">
    <property type="entry name" value="3-METHYL-2-OXOBUTANOATE HYDROXYMETHYLTRANSFERASE"/>
    <property type="match status" value="1"/>
</dbReference>
<sequence>MFISKAGNGTLLSIEPARQPIKLNLYRDYEVRALALAIADSPFLQMAASIDCVMVSDSYLMTHLGRSSTRVSEGEQPLLLDMMVNLVREVASEVRRSFDTHPPFIIADMPDGSTRDKTIALTSASRMIDAGADVVKIEVCNEAIFDIVSALSAQNIRVMTHLGYTPQGGQSGRVGTTLAEAFTLFKEARNACDAGADSLVIEKVDEFVHRALVDRPESLPSYAIFSGKSANGGQSLNVWDSVFRPGFEARYFPPTASYDVASYPDIYQVPVIADHLGRLLKLTAMGEFPLSPPSRFKAEERRTLQQYNPWLDQEVF</sequence>
<dbReference type="GO" id="GO:0015940">
    <property type="term" value="P:pantothenate biosynthetic process"/>
    <property type="evidence" value="ECO:0007669"/>
    <property type="project" value="UniProtKB-KW"/>
</dbReference>
<evidence type="ECO:0000256" key="5">
    <source>
        <dbReference type="ARBA" id="ARBA00022679"/>
    </source>
</evidence>
<dbReference type="SUPFAM" id="SSF51621">
    <property type="entry name" value="Phosphoenolpyruvate/pyruvate domain"/>
    <property type="match status" value="1"/>
</dbReference>
<dbReference type="OrthoDB" id="7592909at2"/>
<evidence type="ECO:0000313" key="6">
    <source>
        <dbReference type="EMBL" id="GEB85994.1"/>
    </source>
</evidence>
<organism evidence="6 7">
    <name type="scientific">Acetobacter peroxydans</name>
    <dbReference type="NCBI Taxonomy" id="104098"/>
    <lineage>
        <taxon>Bacteria</taxon>
        <taxon>Pseudomonadati</taxon>
        <taxon>Pseudomonadota</taxon>
        <taxon>Alphaproteobacteria</taxon>
        <taxon>Acetobacterales</taxon>
        <taxon>Acetobacteraceae</taxon>
        <taxon>Acetobacter</taxon>
    </lineage>
</organism>
<keyword evidence="7" id="KW-1185">Reference proteome</keyword>
<accession>A0A4Y3TW74</accession>
<dbReference type="GO" id="GO:0003864">
    <property type="term" value="F:3-methyl-2-oxobutanoate hydroxymethyltransferase activity"/>
    <property type="evidence" value="ECO:0007669"/>
    <property type="project" value="UniProtKB-EC"/>
</dbReference>
<evidence type="ECO:0000313" key="7">
    <source>
        <dbReference type="Proteomes" id="UP000317730"/>
    </source>
</evidence>
<name>A0A4Y3TW74_9PROT</name>
<protein>
    <recommendedName>
        <fullName evidence="3">3-methyl-2-oxobutanoate hydroxymethyltransferase</fullName>
        <ecNumber evidence="3">2.1.2.11</ecNumber>
    </recommendedName>
</protein>
<dbReference type="RefSeq" id="WP_141376725.1">
    <property type="nucleotide sequence ID" value="NZ_BAPL01000032.1"/>
</dbReference>
<dbReference type="InterPro" id="IPR003700">
    <property type="entry name" value="Pantoate_hydroxy_MeTrfase"/>
</dbReference>
<gene>
    <name evidence="6" type="ORF">APE01nite_17910</name>
</gene>
<evidence type="ECO:0000256" key="3">
    <source>
        <dbReference type="ARBA" id="ARBA00012618"/>
    </source>
</evidence>
<evidence type="ECO:0000256" key="4">
    <source>
        <dbReference type="ARBA" id="ARBA00022655"/>
    </source>
</evidence>
<evidence type="ECO:0000256" key="1">
    <source>
        <dbReference type="ARBA" id="ARBA00008676"/>
    </source>
</evidence>
<dbReference type="EMBL" id="BJMV01000009">
    <property type="protein sequence ID" value="GEB85994.1"/>
    <property type="molecule type" value="Genomic_DNA"/>
</dbReference>
<dbReference type="AlphaFoldDB" id="A0A4Y3TW74"/>
<comment type="caution">
    <text evidence="6">The sequence shown here is derived from an EMBL/GenBank/DDBJ whole genome shotgun (WGS) entry which is preliminary data.</text>
</comment>
<dbReference type="InterPro" id="IPR015813">
    <property type="entry name" value="Pyrv/PenolPyrv_kinase-like_dom"/>
</dbReference>
<proteinExistence type="inferred from homology"/>
<keyword evidence="5" id="KW-0808">Transferase</keyword>
<dbReference type="EC" id="2.1.2.11" evidence="3"/>
<reference evidence="6 7" key="1">
    <citation type="submission" date="2019-06" db="EMBL/GenBank/DDBJ databases">
        <title>Whole genome shotgun sequence of Acetobacter peroxydans NBRC 13755.</title>
        <authorList>
            <person name="Hosoyama A."/>
            <person name="Uohara A."/>
            <person name="Ohji S."/>
            <person name="Ichikawa N."/>
        </authorList>
    </citation>
    <scope>NUCLEOTIDE SEQUENCE [LARGE SCALE GENOMIC DNA]</scope>
    <source>
        <strain evidence="6 7">NBRC 13755</strain>
    </source>
</reference>
<comment type="similarity">
    <text evidence="1">Belongs to the PanB family.</text>
</comment>
<dbReference type="GO" id="GO:0000287">
    <property type="term" value="F:magnesium ion binding"/>
    <property type="evidence" value="ECO:0007669"/>
    <property type="project" value="TreeGrafter"/>
</dbReference>
<comment type="subunit">
    <text evidence="2">Homodecamer; pentamer of dimers.</text>
</comment>
<dbReference type="PANTHER" id="PTHR20881">
    <property type="entry name" value="3-METHYL-2-OXOBUTANOATE HYDROXYMETHYLTRANSFERASE"/>
    <property type="match status" value="1"/>
</dbReference>
<dbReference type="Gene3D" id="3.20.20.60">
    <property type="entry name" value="Phosphoenolpyruvate-binding domains"/>
    <property type="match status" value="1"/>
</dbReference>
<dbReference type="Proteomes" id="UP000317730">
    <property type="component" value="Unassembled WGS sequence"/>
</dbReference>
<evidence type="ECO:0000256" key="2">
    <source>
        <dbReference type="ARBA" id="ARBA00011424"/>
    </source>
</evidence>